<name>A0A8T0PST5_PANVG</name>
<dbReference type="Gene3D" id="3.30.70.330">
    <property type="match status" value="2"/>
</dbReference>
<gene>
    <name evidence="6" type="ORF">PVAP13_8KG388700</name>
</gene>
<dbReference type="InterPro" id="IPR000504">
    <property type="entry name" value="RRM_dom"/>
</dbReference>
<dbReference type="Proteomes" id="UP000823388">
    <property type="component" value="Chromosome 8K"/>
</dbReference>
<dbReference type="PROSITE" id="PS50102">
    <property type="entry name" value="RRM"/>
    <property type="match status" value="1"/>
</dbReference>
<evidence type="ECO:0000256" key="2">
    <source>
        <dbReference type="ARBA" id="ARBA00022884"/>
    </source>
</evidence>
<keyword evidence="2 4" id="KW-0694">RNA-binding</keyword>
<sequence>MGGGDVDHGVEGIRRELNRLSIQPQATTDEEQFDYPFFIQEQAMTQLFDPFVNNSLARHLEDTRYARRVSVGGLPPSANEQTVAIFFNQAMAAIGGNTAGPGDAVVDVDMNHDRGFALVEMRLTEEASNAMALDGILFEGVPLKIRRPPGYKPSEAAALGPSMPSRCLNLAAVGWTPGSAEGNLVKVVIPRPDSSGQLVAGVGKVFFEYADIDSAIKAKTAFREWKFDGNPVFSVYYPEIKFANLEFDG</sequence>
<evidence type="ECO:0000313" key="6">
    <source>
        <dbReference type="EMBL" id="KAG2564145.1"/>
    </source>
</evidence>
<keyword evidence="7" id="KW-1185">Reference proteome</keyword>
<dbReference type="GO" id="GO:0006397">
    <property type="term" value="P:mRNA processing"/>
    <property type="evidence" value="ECO:0007669"/>
    <property type="project" value="UniProtKB-KW"/>
</dbReference>
<accession>A0A8T0PST5</accession>
<evidence type="ECO:0000256" key="4">
    <source>
        <dbReference type="PROSITE-ProRule" id="PRU00176"/>
    </source>
</evidence>
<dbReference type="SMART" id="SM00360">
    <property type="entry name" value="RRM"/>
    <property type="match status" value="1"/>
</dbReference>
<organism evidence="6 7">
    <name type="scientific">Panicum virgatum</name>
    <name type="common">Blackwell switchgrass</name>
    <dbReference type="NCBI Taxonomy" id="38727"/>
    <lineage>
        <taxon>Eukaryota</taxon>
        <taxon>Viridiplantae</taxon>
        <taxon>Streptophyta</taxon>
        <taxon>Embryophyta</taxon>
        <taxon>Tracheophyta</taxon>
        <taxon>Spermatophyta</taxon>
        <taxon>Magnoliopsida</taxon>
        <taxon>Liliopsida</taxon>
        <taxon>Poales</taxon>
        <taxon>Poaceae</taxon>
        <taxon>PACMAD clade</taxon>
        <taxon>Panicoideae</taxon>
        <taxon>Panicodae</taxon>
        <taxon>Paniceae</taxon>
        <taxon>Panicinae</taxon>
        <taxon>Panicum</taxon>
        <taxon>Panicum sect. Hiantes</taxon>
    </lineage>
</organism>
<evidence type="ECO:0000259" key="5">
    <source>
        <dbReference type="PROSITE" id="PS50102"/>
    </source>
</evidence>
<dbReference type="GO" id="GO:0008380">
    <property type="term" value="P:RNA splicing"/>
    <property type="evidence" value="ECO:0007669"/>
    <property type="project" value="UniProtKB-KW"/>
</dbReference>
<keyword evidence="1" id="KW-0507">mRNA processing</keyword>
<evidence type="ECO:0000256" key="1">
    <source>
        <dbReference type="ARBA" id="ARBA00022664"/>
    </source>
</evidence>
<dbReference type="EMBL" id="CM029051">
    <property type="protein sequence ID" value="KAG2564145.1"/>
    <property type="molecule type" value="Genomic_DNA"/>
</dbReference>
<dbReference type="PANTHER" id="PTHR23139">
    <property type="entry name" value="RNA-BINDING PROTEIN"/>
    <property type="match status" value="1"/>
</dbReference>
<comment type="caution">
    <text evidence="6">The sequence shown here is derived from an EMBL/GenBank/DDBJ whole genome shotgun (WGS) entry which is preliminary data.</text>
</comment>
<dbReference type="SUPFAM" id="SSF54928">
    <property type="entry name" value="RNA-binding domain, RBD"/>
    <property type="match status" value="1"/>
</dbReference>
<dbReference type="FunFam" id="3.30.70.330:FF:000057">
    <property type="entry name" value="U2 snRNP auxiliary factor large subunit"/>
    <property type="match status" value="1"/>
</dbReference>
<feature type="domain" description="RRM" evidence="5">
    <location>
        <begin position="67"/>
        <end position="150"/>
    </location>
</feature>
<proteinExistence type="predicted"/>
<dbReference type="CDD" id="cd12230">
    <property type="entry name" value="RRM1_U2AF65"/>
    <property type="match status" value="1"/>
</dbReference>
<dbReference type="AlphaFoldDB" id="A0A8T0PST5"/>
<dbReference type="InterPro" id="IPR035979">
    <property type="entry name" value="RBD_domain_sf"/>
</dbReference>
<reference evidence="6" key="1">
    <citation type="submission" date="2020-05" db="EMBL/GenBank/DDBJ databases">
        <title>WGS assembly of Panicum virgatum.</title>
        <authorList>
            <person name="Lovell J.T."/>
            <person name="Jenkins J."/>
            <person name="Shu S."/>
            <person name="Juenger T.E."/>
            <person name="Schmutz J."/>
        </authorList>
    </citation>
    <scope>NUCLEOTIDE SEQUENCE</scope>
    <source>
        <strain evidence="6">AP13</strain>
    </source>
</reference>
<dbReference type="GO" id="GO:0003723">
    <property type="term" value="F:RNA binding"/>
    <property type="evidence" value="ECO:0007669"/>
    <property type="project" value="UniProtKB-UniRule"/>
</dbReference>
<protein>
    <recommendedName>
        <fullName evidence="5">RRM domain-containing protein</fullName>
    </recommendedName>
</protein>
<evidence type="ECO:0000313" key="7">
    <source>
        <dbReference type="Proteomes" id="UP000823388"/>
    </source>
</evidence>
<dbReference type="InterPro" id="IPR012677">
    <property type="entry name" value="Nucleotide-bd_a/b_plait_sf"/>
</dbReference>
<keyword evidence="3" id="KW-0508">mRNA splicing</keyword>
<evidence type="ECO:0000256" key="3">
    <source>
        <dbReference type="ARBA" id="ARBA00023187"/>
    </source>
</evidence>